<comment type="caution">
    <text evidence="1">The sequence shown here is derived from an EMBL/GenBank/DDBJ whole genome shotgun (WGS) entry which is preliminary data.</text>
</comment>
<dbReference type="Gene3D" id="1.10.10.2910">
    <property type="match status" value="1"/>
</dbReference>
<keyword evidence="2" id="KW-1185">Reference proteome</keyword>
<dbReference type="AlphaFoldDB" id="A0A563EUF9"/>
<dbReference type="EMBL" id="VOBR01000009">
    <property type="protein sequence ID" value="TWP51309.1"/>
    <property type="molecule type" value="Genomic_DNA"/>
</dbReference>
<dbReference type="OrthoDB" id="4144896at2"/>
<protein>
    <submittedName>
        <fullName evidence="1">ImmA/IrrE family metallo-endopeptidase</fullName>
    </submittedName>
</protein>
<evidence type="ECO:0000313" key="2">
    <source>
        <dbReference type="Proteomes" id="UP000316639"/>
    </source>
</evidence>
<sequence>MSRIARGLDLPSPFDVAELCRRVSVRRRRQVVLTPLPMAALGPCGLWLAGEHADVICFEQNTSALHQEHIILHELGHILHEHTGAETLQDLFPNLSDATLRIMLARQHDAFSQRHEREAEQFAYAVLARASRGDGFRRVLAD</sequence>
<dbReference type="RefSeq" id="WP_146353022.1">
    <property type="nucleotide sequence ID" value="NZ_VOBR01000009.1"/>
</dbReference>
<accession>A0A563EUF9</accession>
<evidence type="ECO:0000313" key="1">
    <source>
        <dbReference type="EMBL" id="TWP51309.1"/>
    </source>
</evidence>
<dbReference type="Proteomes" id="UP000316639">
    <property type="component" value="Unassembled WGS sequence"/>
</dbReference>
<gene>
    <name evidence="1" type="ORF">FKR81_17020</name>
</gene>
<name>A0A563EUF9_9PSEU</name>
<organism evidence="1 2">
    <name type="scientific">Lentzea tibetensis</name>
    <dbReference type="NCBI Taxonomy" id="2591470"/>
    <lineage>
        <taxon>Bacteria</taxon>
        <taxon>Bacillati</taxon>
        <taxon>Actinomycetota</taxon>
        <taxon>Actinomycetes</taxon>
        <taxon>Pseudonocardiales</taxon>
        <taxon>Pseudonocardiaceae</taxon>
        <taxon>Lentzea</taxon>
    </lineage>
</organism>
<proteinExistence type="predicted"/>
<reference evidence="1 2" key="1">
    <citation type="submission" date="2019-07" db="EMBL/GenBank/DDBJ databases">
        <title>Lentzea xizangensis sp. nov., isolated from Qinghai-Tibetan Plateau Soils.</title>
        <authorList>
            <person name="Huang J."/>
        </authorList>
    </citation>
    <scope>NUCLEOTIDE SEQUENCE [LARGE SCALE GENOMIC DNA]</scope>
    <source>
        <strain evidence="1 2">FXJ1.1311</strain>
    </source>
</reference>